<dbReference type="RefSeq" id="WP_222992673.1">
    <property type="nucleotide sequence ID" value="NZ_JAINVV010000012.1"/>
</dbReference>
<gene>
    <name evidence="2" type="ORF">K7G82_24955</name>
</gene>
<feature type="domain" description="Hydantoinase B/oxoprolinase" evidence="1">
    <location>
        <begin position="6"/>
        <end position="536"/>
    </location>
</feature>
<evidence type="ECO:0000313" key="2">
    <source>
        <dbReference type="EMBL" id="MBY8825575.1"/>
    </source>
</evidence>
<comment type="caution">
    <text evidence="2">The sequence shown here is derived from an EMBL/GenBank/DDBJ whole genome shotgun (WGS) entry which is preliminary data.</text>
</comment>
<organism evidence="2 3">
    <name type="scientific">Sphingomonas colocasiae</name>
    <dbReference type="NCBI Taxonomy" id="1848973"/>
    <lineage>
        <taxon>Bacteria</taxon>
        <taxon>Pseudomonadati</taxon>
        <taxon>Pseudomonadota</taxon>
        <taxon>Alphaproteobacteria</taxon>
        <taxon>Sphingomonadales</taxon>
        <taxon>Sphingomonadaceae</taxon>
        <taxon>Sphingomonas</taxon>
    </lineage>
</organism>
<dbReference type="PANTHER" id="PTHR11365">
    <property type="entry name" value="5-OXOPROLINASE RELATED"/>
    <property type="match status" value="1"/>
</dbReference>
<proteinExistence type="predicted"/>
<dbReference type="InterPro" id="IPR045079">
    <property type="entry name" value="Oxoprolinase-like"/>
</dbReference>
<evidence type="ECO:0000313" key="3">
    <source>
        <dbReference type="Proteomes" id="UP000706039"/>
    </source>
</evidence>
<dbReference type="PANTHER" id="PTHR11365:SF23">
    <property type="entry name" value="HYPOTHETICAL 5-OXOPROLINASE (EUROFUNG)-RELATED"/>
    <property type="match status" value="1"/>
</dbReference>
<evidence type="ECO:0000259" key="1">
    <source>
        <dbReference type="Pfam" id="PF02538"/>
    </source>
</evidence>
<dbReference type="Pfam" id="PF02538">
    <property type="entry name" value="Hydantoinase_B"/>
    <property type="match status" value="1"/>
</dbReference>
<keyword evidence="3" id="KW-1185">Reference proteome</keyword>
<protein>
    <submittedName>
        <fullName evidence="2">Hydantoinase B/oxoprolinase family protein</fullName>
    </submittedName>
</protein>
<name>A0ABS7PW38_9SPHN</name>
<reference evidence="2 3" key="1">
    <citation type="submission" date="2021-08" db="EMBL/GenBank/DDBJ databases">
        <authorList>
            <person name="Tuo L."/>
        </authorList>
    </citation>
    <scope>NUCLEOTIDE SEQUENCE [LARGE SCALE GENOMIC DNA]</scope>
    <source>
        <strain evidence="2 3">JCM 31229</strain>
    </source>
</reference>
<dbReference type="InterPro" id="IPR003692">
    <property type="entry name" value="Hydantoinase_B"/>
</dbReference>
<sequence length="569" mass="60493">MTHLDGAELAILNNRLDGVARKMSNTLLRSARSGVINRARDYSCCIVTADCELIAAADSLPIHVLSGPDLMARAMKAFHPVLRPGDAFLHNSPYHGCSHAADHTILVPVFDDAGRHRFTVLAKAHQADVGNAAPTTYYGAARDVYEEGALIFPAVQVERDWTPIEDILRMCRMRIRVPEQWWGDYLAMLGAARIGERELAALGNEMGWDMLDSFSAQWFDYSERRVDAAIRKLPNGIGRGQSTHDPFPGTPEDGIAISALVEVIADEGRVVVDLTDNPDCMPCGLNLSEACSRTAALIGVFNSIDHDVPKNAGSFRRINVRLRENCIAGIPVHPTSCSVATTNVADRVANAVQRAVADLAPGFGMAEVGSVIAPAAGVISGIDEKTGQAFINQVFLGFSGGAATPHGDAWMSVSHVGNGGLSFQDSIEMAEQAQPILVSKRHLLSDSEGAGTFTGAPAMLVEFGPTSGPIEVAYVSDGTINAPLGVRGGLAGQGSQQRLRRRDGREEELPACAQVTVNVGETIISVACGGGGYGDPLDRDPAALDHDVREGLISAERAVEIYGWKGPAS</sequence>
<accession>A0ABS7PW38</accession>
<dbReference type="Proteomes" id="UP000706039">
    <property type="component" value="Unassembled WGS sequence"/>
</dbReference>
<dbReference type="EMBL" id="JAINVV010000012">
    <property type="protein sequence ID" value="MBY8825575.1"/>
    <property type="molecule type" value="Genomic_DNA"/>
</dbReference>